<dbReference type="AlphaFoldDB" id="A0AA40DYT5"/>
<dbReference type="SUPFAM" id="SSF53328">
    <property type="entry name" value="Formyltransferase"/>
    <property type="match status" value="1"/>
</dbReference>
<keyword evidence="4" id="KW-1185">Reference proteome</keyword>
<dbReference type="PANTHER" id="PTHR11138">
    <property type="entry name" value="METHIONYL-TRNA FORMYLTRANSFERASE"/>
    <property type="match status" value="1"/>
</dbReference>
<dbReference type="CDD" id="cd08646">
    <property type="entry name" value="FMT_core_Met-tRNA-FMT_N"/>
    <property type="match status" value="1"/>
</dbReference>
<evidence type="ECO:0000256" key="1">
    <source>
        <dbReference type="ARBA" id="ARBA00012261"/>
    </source>
</evidence>
<evidence type="ECO:0000313" key="3">
    <source>
        <dbReference type="EMBL" id="KAK0720695.1"/>
    </source>
</evidence>
<name>A0AA40DYT5_9PEZI</name>
<dbReference type="PANTHER" id="PTHR11138:SF5">
    <property type="entry name" value="METHIONYL-TRNA FORMYLTRANSFERASE, MITOCHONDRIAL"/>
    <property type="match status" value="1"/>
</dbReference>
<proteinExistence type="predicted"/>
<dbReference type="Pfam" id="PF00551">
    <property type="entry name" value="Formyl_trans_N"/>
    <property type="match status" value="1"/>
</dbReference>
<reference evidence="3" key="1">
    <citation type="submission" date="2023-06" db="EMBL/GenBank/DDBJ databases">
        <title>Genome-scale phylogeny and comparative genomics of the fungal order Sordariales.</title>
        <authorList>
            <consortium name="Lawrence Berkeley National Laboratory"/>
            <person name="Hensen N."/>
            <person name="Bonometti L."/>
            <person name="Westerberg I."/>
            <person name="Brannstrom I.O."/>
            <person name="Guillou S."/>
            <person name="Cros-Aarteil S."/>
            <person name="Calhoun S."/>
            <person name="Haridas S."/>
            <person name="Kuo A."/>
            <person name="Mondo S."/>
            <person name="Pangilinan J."/>
            <person name="Riley R."/>
            <person name="Labutti K."/>
            <person name="Andreopoulos B."/>
            <person name="Lipzen A."/>
            <person name="Chen C."/>
            <person name="Yanf M."/>
            <person name="Daum C."/>
            <person name="Ng V."/>
            <person name="Clum A."/>
            <person name="Steindorff A."/>
            <person name="Ohm R."/>
            <person name="Martin F."/>
            <person name="Silar P."/>
            <person name="Natvig D."/>
            <person name="Lalanne C."/>
            <person name="Gautier V."/>
            <person name="Ament-Velasquez S.L."/>
            <person name="Kruys A."/>
            <person name="Hutchinson M.I."/>
            <person name="Powell A.J."/>
            <person name="Barry K."/>
            <person name="Miller A.N."/>
            <person name="Grigoriev I.V."/>
            <person name="Debuchy R."/>
            <person name="Gladieux P."/>
            <person name="Thoren M.H."/>
            <person name="Johannesson H."/>
        </authorList>
    </citation>
    <scope>NUCLEOTIDE SEQUENCE</scope>
    <source>
        <strain evidence="3">SMH4607-1</strain>
    </source>
</reference>
<feature type="domain" description="Formyl transferase N-terminal" evidence="2">
    <location>
        <begin position="37"/>
        <end position="221"/>
    </location>
</feature>
<dbReference type="GO" id="GO:0005739">
    <property type="term" value="C:mitochondrion"/>
    <property type="evidence" value="ECO:0007669"/>
    <property type="project" value="TreeGrafter"/>
</dbReference>
<dbReference type="InterPro" id="IPR002376">
    <property type="entry name" value="Formyl_transf_N"/>
</dbReference>
<evidence type="ECO:0000259" key="2">
    <source>
        <dbReference type="Pfam" id="PF00551"/>
    </source>
</evidence>
<dbReference type="GO" id="GO:0004479">
    <property type="term" value="F:methionyl-tRNA formyltransferase activity"/>
    <property type="evidence" value="ECO:0007669"/>
    <property type="project" value="UniProtKB-EC"/>
</dbReference>
<accession>A0AA40DYT5</accession>
<dbReference type="EC" id="2.1.2.9" evidence="1"/>
<dbReference type="InterPro" id="IPR036477">
    <property type="entry name" value="Formyl_transf_N_sf"/>
</dbReference>
<evidence type="ECO:0000313" key="4">
    <source>
        <dbReference type="Proteomes" id="UP001172102"/>
    </source>
</evidence>
<gene>
    <name evidence="3" type="ORF">B0H67DRAFT_483513</name>
</gene>
<feature type="non-terminal residue" evidence="3">
    <location>
        <position position="287"/>
    </location>
</feature>
<sequence>MPVLRRLVVSSLRPTTRYLQRPAAFYSTQSKVSDPLRILFCGSDEYSCASLKALYAEHKANERLIKSIDVLVKPAKLFGRGLKTLREVPVVKLAKELELPVHETGGFTHWETPKPDGEHINLIIAVSYGLFISPRLIRETKYGGLNLHPSLLPDLKGPAPLQHALLNRRTHTGISLQTLSERAFDAGAVLAQTPLPGILIPDRCTLAELHALVTDPSAEMLVAGLRAGVHVPPHVDVGWAQSSPPNKATLVHAPKLTPEERQIVWSTMDATEVALRSRATGVLWTYV</sequence>
<comment type="caution">
    <text evidence="3">The sequence shown here is derived from an EMBL/GenBank/DDBJ whole genome shotgun (WGS) entry which is preliminary data.</text>
</comment>
<dbReference type="InterPro" id="IPR041711">
    <property type="entry name" value="Met-tRNA-FMT_N"/>
</dbReference>
<keyword evidence="3" id="KW-0808">Transferase</keyword>
<dbReference type="Proteomes" id="UP001172102">
    <property type="component" value="Unassembled WGS sequence"/>
</dbReference>
<organism evidence="3 4">
    <name type="scientific">Lasiosphaeris hirsuta</name>
    <dbReference type="NCBI Taxonomy" id="260670"/>
    <lineage>
        <taxon>Eukaryota</taxon>
        <taxon>Fungi</taxon>
        <taxon>Dikarya</taxon>
        <taxon>Ascomycota</taxon>
        <taxon>Pezizomycotina</taxon>
        <taxon>Sordariomycetes</taxon>
        <taxon>Sordariomycetidae</taxon>
        <taxon>Sordariales</taxon>
        <taxon>Lasiosphaeriaceae</taxon>
        <taxon>Lasiosphaeris</taxon>
    </lineage>
</organism>
<dbReference type="Gene3D" id="3.40.50.12230">
    <property type="match status" value="1"/>
</dbReference>
<protein>
    <recommendedName>
        <fullName evidence="1">methionyl-tRNA formyltransferase</fullName>
        <ecNumber evidence="1">2.1.2.9</ecNumber>
    </recommendedName>
</protein>
<dbReference type="EMBL" id="JAUKUA010000003">
    <property type="protein sequence ID" value="KAK0720695.1"/>
    <property type="molecule type" value="Genomic_DNA"/>
</dbReference>